<reference evidence="2 3" key="1">
    <citation type="journal article" date="2011" name="Stand. Genomic Sci.">
        <title>Non-contiguous finished genome sequence and contextual data of the filamentous soil bacterium Ktedonobacter racemifer type strain (SOSP1-21).</title>
        <authorList>
            <person name="Chang Y.J."/>
            <person name="Land M."/>
            <person name="Hauser L."/>
            <person name="Chertkov O."/>
            <person name="Del Rio T.G."/>
            <person name="Nolan M."/>
            <person name="Copeland A."/>
            <person name="Tice H."/>
            <person name="Cheng J.F."/>
            <person name="Lucas S."/>
            <person name="Han C."/>
            <person name="Goodwin L."/>
            <person name="Pitluck S."/>
            <person name="Ivanova N."/>
            <person name="Ovchinikova G."/>
            <person name="Pati A."/>
            <person name="Chen A."/>
            <person name="Palaniappan K."/>
            <person name="Mavromatis K."/>
            <person name="Liolios K."/>
            <person name="Brettin T."/>
            <person name="Fiebig A."/>
            <person name="Rohde M."/>
            <person name="Abt B."/>
            <person name="Goker M."/>
            <person name="Detter J.C."/>
            <person name="Woyke T."/>
            <person name="Bristow J."/>
            <person name="Eisen J.A."/>
            <person name="Markowitz V."/>
            <person name="Hugenholtz P."/>
            <person name="Kyrpides N.C."/>
            <person name="Klenk H.P."/>
            <person name="Lapidus A."/>
        </authorList>
    </citation>
    <scope>NUCLEOTIDE SEQUENCE [LARGE SCALE GENOMIC DNA]</scope>
    <source>
        <strain evidence="3">DSM 44963</strain>
    </source>
</reference>
<dbReference type="RefSeq" id="WP_007916626.1">
    <property type="nucleotide sequence ID" value="NZ_ADVG01000003.1"/>
</dbReference>
<dbReference type="InterPro" id="IPR018958">
    <property type="entry name" value="Knr4/Smi1-like_dom"/>
</dbReference>
<evidence type="ECO:0000259" key="1">
    <source>
        <dbReference type="SMART" id="SM00860"/>
    </source>
</evidence>
<evidence type="ECO:0000313" key="2">
    <source>
        <dbReference type="EMBL" id="EFH84828.1"/>
    </source>
</evidence>
<name>D6TX95_KTERA</name>
<dbReference type="AlphaFoldDB" id="D6TX95"/>
<dbReference type="Pfam" id="PF09346">
    <property type="entry name" value="SMI1_KNR4"/>
    <property type="match status" value="1"/>
</dbReference>
<dbReference type="SUPFAM" id="SSF160631">
    <property type="entry name" value="SMI1/KNR4-like"/>
    <property type="match status" value="1"/>
</dbReference>
<dbReference type="EMBL" id="ADVG01000003">
    <property type="protein sequence ID" value="EFH84828.1"/>
    <property type="molecule type" value="Genomic_DNA"/>
</dbReference>
<keyword evidence="3" id="KW-1185">Reference proteome</keyword>
<gene>
    <name evidence="2" type="ORF">Krac_5939</name>
</gene>
<dbReference type="SMART" id="SM00860">
    <property type="entry name" value="SMI1_KNR4"/>
    <property type="match status" value="1"/>
</dbReference>
<dbReference type="InterPro" id="IPR037883">
    <property type="entry name" value="Knr4/Smi1-like_sf"/>
</dbReference>
<sequence>MDETEERLLVLMKALTSERKHRWAACLSEEALLEAEAMLGFPLPSLLRRIYREVGDGAFGLSLLHNGCDECAMSLIESYIELRSASVGGIEERVWPEKLLIIYDHGCNSYSCVDCAHPEHRVLMNDNSRDPNIHVLEAPSIEQWLQRLLDGTLFLPCDWNAAEKLLFQRARFINVV</sequence>
<organism evidence="2 3">
    <name type="scientific">Ktedonobacter racemifer DSM 44963</name>
    <dbReference type="NCBI Taxonomy" id="485913"/>
    <lineage>
        <taxon>Bacteria</taxon>
        <taxon>Bacillati</taxon>
        <taxon>Chloroflexota</taxon>
        <taxon>Ktedonobacteria</taxon>
        <taxon>Ktedonobacterales</taxon>
        <taxon>Ktedonobacteraceae</taxon>
        <taxon>Ktedonobacter</taxon>
    </lineage>
</organism>
<dbReference type="InParanoid" id="D6TX95"/>
<comment type="caution">
    <text evidence="2">The sequence shown here is derived from an EMBL/GenBank/DDBJ whole genome shotgun (WGS) entry which is preliminary data.</text>
</comment>
<protein>
    <submittedName>
        <fullName evidence="2">Cell wall assembly/cell proliferation coordinating protein, KNR4</fullName>
    </submittedName>
</protein>
<accession>D6TX95</accession>
<dbReference type="Gene3D" id="3.40.1580.10">
    <property type="entry name" value="SMI1/KNR4-like"/>
    <property type="match status" value="1"/>
</dbReference>
<dbReference type="OrthoDB" id="292716at2"/>
<evidence type="ECO:0000313" key="3">
    <source>
        <dbReference type="Proteomes" id="UP000004508"/>
    </source>
</evidence>
<proteinExistence type="predicted"/>
<feature type="domain" description="Knr4/Smi1-like" evidence="1">
    <location>
        <begin position="26"/>
        <end position="147"/>
    </location>
</feature>
<dbReference type="Proteomes" id="UP000004508">
    <property type="component" value="Unassembled WGS sequence"/>
</dbReference>